<evidence type="ECO:0000313" key="2">
    <source>
        <dbReference type="EMBL" id="RZR73531.1"/>
    </source>
</evidence>
<sequence length="104" mass="12449">MAIDDTIDARFKAFETRIESRLQELLSKFKRSLSENPNKSQHDKSSNLKGNRSEKYDRGQDTGYPRIKFPRWEDRDPISWISRVEIFFHFHRTPEESKVDISFI</sequence>
<dbReference type="EMBL" id="KV875944">
    <property type="protein sequence ID" value="RZR73531.1"/>
    <property type="molecule type" value="Genomic_DNA"/>
</dbReference>
<dbReference type="Proteomes" id="UP000290560">
    <property type="component" value="Unassembled WGS sequence"/>
</dbReference>
<accession>A0A445MH59</accession>
<proteinExistence type="predicted"/>
<reference evidence="2" key="1">
    <citation type="journal article" date="2018" name="Data Brief">
        <title>Genome sequence data from 17 accessions of Ensete ventricosum, a staple food crop for millions in Ethiopia.</title>
        <authorList>
            <person name="Yemataw Z."/>
            <person name="Muzemil S."/>
            <person name="Ambachew D."/>
            <person name="Tripathi L."/>
            <person name="Tesfaye K."/>
            <person name="Chala A."/>
            <person name="Farbos A."/>
            <person name="O'Neill P."/>
            <person name="Moore K."/>
            <person name="Grant M."/>
            <person name="Studholme D.J."/>
        </authorList>
    </citation>
    <scope>NUCLEOTIDE SEQUENCE [LARGE SCALE GENOMIC DNA]</scope>
    <source>
        <tissue evidence="2">Leaf</tissue>
    </source>
</reference>
<feature type="region of interest" description="Disordered" evidence="1">
    <location>
        <begin position="32"/>
        <end position="64"/>
    </location>
</feature>
<gene>
    <name evidence="2" type="ORF">BHM03_00025330</name>
</gene>
<name>A0A445MH59_ENSVE</name>
<protein>
    <submittedName>
        <fullName evidence="2">Uncharacterized protein</fullName>
    </submittedName>
</protein>
<evidence type="ECO:0000256" key="1">
    <source>
        <dbReference type="SAM" id="MobiDB-lite"/>
    </source>
</evidence>
<dbReference type="AlphaFoldDB" id="A0A445MH59"/>
<feature type="compositionally biased region" description="Basic and acidic residues" evidence="1">
    <location>
        <begin position="40"/>
        <end position="60"/>
    </location>
</feature>
<organism evidence="2">
    <name type="scientific">Ensete ventricosum</name>
    <name type="common">Abyssinian banana</name>
    <name type="synonym">Musa ensete</name>
    <dbReference type="NCBI Taxonomy" id="4639"/>
    <lineage>
        <taxon>Eukaryota</taxon>
        <taxon>Viridiplantae</taxon>
        <taxon>Streptophyta</taxon>
        <taxon>Embryophyta</taxon>
        <taxon>Tracheophyta</taxon>
        <taxon>Spermatophyta</taxon>
        <taxon>Magnoliopsida</taxon>
        <taxon>Liliopsida</taxon>
        <taxon>Zingiberales</taxon>
        <taxon>Musaceae</taxon>
        <taxon>Ensete</taxon>
    </lineage>
</organism>